<dbReference type="Pfam" id="PF12838">
    <property type="entry name" value="Fer4_7"/>
    <property type="match status" value="1"/>
</dbReference>
<dbReference type="InterPro" id="IPR017896">
    <property type="entry name" value="4Fe4S_Fe-S-bd"/>
</dbReference>
<name>A0A645H649_9ZZZZ</name>
<dbReference type="PROSITE" id="PS00198">
    <property type="entry name" value="4FE4S_FER_1"/>
    <property type="match status" value="2"/>
</dbReference>
<dbReference type="NCBIfam" id="NF038196">
    <property type="entry name" value="ferrodoxin_EFR1"/>
    <property type="match status" value="1"/>
</dbReference>
<proteinExistence type="predicted"/>
<dbReference type="AlphaFoldDB" id="A0A645H649"/>
<evidence type="ECO:0000256" key="3">
    <source>
        <dbReference type="ARBA" id="ARBA00023004"/>
    </source>
</evidence>
<dbReference type="EMBL" id="VSSQ01087524">
    <property type="protein sequence ID" value="MPN34468.1"/>
    <property type="molecule type" value="Genomic_DNA"/>
</dbReference>
<evidence type="ECO:0000259" key="5">
    <source>
        <dbReference type="PROSITE" id="PS51379"/>
    </source>
</evidence>
<keyword evidence="3" id="KW-0408">Iron</keyword>
<dbReference type="InterPro" id="IPR050572">
    <property type="entry name" value="Fe-S_Ferredoxin"/>
</dbReference>
<dbReference type="Gene3D" id="3.30.70.20">
    <property type="match status" value="1"/>
</dbReference>
<reference evidence="6" key="1">
    <citation type="submission" date="2019-08" db="EMBL/GenBank/DDBJ databases">
        <authorList>
            <person name="Kucharzyk K."/>
            <person name="Murdoch R.W."/>
            <person name="Higgins S."/>
            <person name="Loffler F."/>
        </authorList>
    </citation>
    <scope>NUCLEOTIDE SEQUENCE</scope>
</reference>
<evidence type="ECO:0000256" key="4">
    <source>
        <dbReference type="ARBA" id="ARBA00023014"/>
    </source>
</evidence>
<dbReference type="InterPro" id="IPR017900">
    <property type="entry name" value="4Fe4S_Fe_S_CS"/>
</dbReference>
<sequence length="144" mass="16305">MVDNFLPLFEMNEERSRPKDTPERLQSIVLDIHTRKRFHADGMERSIIVPKCDLIRQELGDHIDDTFTVSDQCILCGTCARVCPTGNIRLEKRPVYLHNCEYCQACIHACPVAAIHVAGEQSSARYRHPQVRLADILDANSTGS</sequence>
<protein>
    <recommendedName>
        <fullName evidence="5">4Fe-4S ferredoxin-type domain-containing protein</fullName>
    </recommendedName>
</protein>
<evidence type="ECO:0000256" key="2">
    <source>
        <dbReference type="ARBA" id="ARBA00022723"/>
    </source>
</evidence>
<accession>A0A645H649</accession>
<comment type="caution">
    <text evidence="6">The sequence shown here is derived from an EMBL/GenBank/DDBJ whole genome shotgun (WGS) entry which is preliminary data.</text>
</comment>
<keyword evidence="1" id="KW-0004">4Fe-4S</keyword>
<evidence type="ECO:0000313" key="6">
    <source>
        <dbReference type="EMBL" id="MPN34468.1"/>
    </source>
</evidence>
<feature type="domain" description="4Fe-4S ferredoxin-type" evidence="5">
    <location>
        <begin position="64"/>
        <end position="93"/>
    </location>
</feature>
<dbReference type="PANTHER" id="PTHR43687">
    <property type="entry name" value="ADENYLYLSULFATE REDUCTASE, BETA SUBUNIT"/>
    <property type="match status" value="1"/>
</dbReference>
<dbReference type="InterPro" id="IPR047964">
    <property type="entry name" value="EFR1-like"/>
</dbReference>
<evidence type="ECO:0000256" key="1">
    <source>
        <dbReference type="ARBA" id="ARBA00022485"/>
    </source>
</evidence>
<organism evidence="6">
    <name type="scientific">bioreactor metagenome</name>
    <dbReference type="NCBI Taxonomy" id="1076179"/>
    <lineage>
        <taxon>unclassified sequences</taxon>
        <taxon>metagenomes</taxon>
        <taxon>ecological metagenomes</taxon>
    </lineage>
</organism>
<keyword evidence="4" id="KW-0411">Iron-sulfur</keyword>
<dbReference type="GO" id="GO:0051539">
    <property type="term" value="F:4 iron, 4 sulfur cluster binding"/>
    <property type="evidence" value="ECO:0007669"/>
    <property type="project" value="UniProtKB-KW"/>
</dbReference>
<dbReference type="GO" id="GO:0046872">
    <property type="term" value="F:metal ion binding"/>
    <property type="evidence" value="ECO:0007669"/>
    <property type="project" value="UniProtKB-KW"/>
</dbReference>
<dbReference type="PANTHER" id="PTHR43687:SF1">
    <property type="entry name" value="FERREDOXIN III"/>
    <property type="match status" value="1"/>
</dbReference>
<dbReference type="PROSITE" id="PS51379">
    <property type="entry name" value="4FE4S_FER_2"/>
    <property type="match status" value="2"/>
</dbReference>
<feature type="domain" description="4Fe-4S ferredoxin-type" evidence="5">
    <location>
        <begin position="99"/>
        <end position="120"/>
    </location>
</feature>
<keyword evidence="2" id="KW-0479">Metal-binding</keyword>
<gene>
    <name evidence="6" type="ORF">SDC9_181962</name>
</gene>
<dbReference type="SUPFAM" id="SSF54862">
    <property type="entry name" value="4Fe-4S ferredoxins"/>
    <property type="match status" value="1"/>
</dbReference>